<protein>
    <submittedName>
        <fullName evidence="2">Uncharacterized protein</fullName>
    </submittedName>
</protein>
<dbReference type="Proteomes" id="UP000784294">
    <property type="component" value="Unassembled WGS sequence"/>
</dbReference>
<sequence>MSSSTDDVHHMMEENSASFHSKRGNMSRGPRQTEHRIKSKWLQHNWNQPSYSGIKSSQLYKWITKTMQDYAIASGNQREEVDVSDTNAGVICKQPIQYPRDESILQIEVSRDQDFLR</sequence>
<organism evidence="2 3">
    <name type="scientific">Protopolystoma xenopodis</name>
    <dbReference type="NCBI Taxonomy" id="117903"/>
    <lineage>
        <taxon>Eukaryota</taxon>
        <taxon>Metazoa</taxon>
        <taxon>Spiralia</taxon>
        <taxon>Lophotrochozoa</taxon>
        <taxon>Platyhelminthes</taxon>
        <taxon>Monogenea</taxon>
        <taxon>Polyopisthocotylea</taxon>
        <taxon>Polystomatidea</taxon>
        <taxon>Polystomatidae</taxon>
        <taxon>Protopolystoma</taxon>
    </lineage>
</organism>
<feature type="region of interest" description="Disordered" evidence="1">
    <location>
        <begin position="1"/>
        <end position="35"/>
    </location>
</feature>
<evidence type="ECO:0000313" key="3">
    <source>
        <dbReference type="Proteomes" id="UP000784294"/>
    </source>
</evidence>
<dbReference type="AlphaFoldDB" id="A0A3S5CKT3"/>
<dbReference type="EMBL" id="CAAALY010029025">
    <property type="protein sequence ID" value="VEL16577.1"/>
    <property type="molecule type" value="Genomic_DNA"/>
</dbReference>
<gene>
    <name evidence="2" type="ORF">PXEA_LOCUS10017</name>
</gene>
<feature type="non-terminal residue" evidence="2">
    <location>
        <position position="1"/>
    </location>
</feature>
<evidence type="ECO:0000313" key="2">
    <source>
        <dbReference type="EMBL" id="VEL16577.1"/>
    </source>
</evidence>
<keyword evidence="3" id="KW-1185">Reference proteome</keyword>
<comment type="caution">
    <text evidence="2">The sequence shown here is derived from an EMBL/GenBank/DDBJ whole genome shotgun (WGS) entry which is preliminary data.</text>
</comment>
<evidence type="ECO:0000256" key="1">
    <source>
        <dbReference type="SAM" id="MobiDB-lite"/>
    </source>
</evidence>
<feature type="compositionally biased region" description="Basic and acidic residues" evidence="1">
    <location>
        <begin position="1"/>
        <end position="13"/>
    </location>
</feature>
<proteinExistence type="predicted"/>
<reference evidence="2" key="1">
    <citation type="submission" date="2018-11" db="EMBL/GenBank/DDBJ databases">
        <authorList>
            <consortium name="Pathogen Informatics"/>
        </authorList>
    </citation>
    <scope>NUCLEOTIDE SEQUENCE</scope>
</reference>
<name>A0A3S5CKT3_9PLAT</name>
<accession>A0A3S5CKT3</accession>